<dbReference type="EMBL" id="BARS01056638">
    <property type="protein sequence ID" value="GAG44384.1"/>
    <property type="molecule type" value="Genomic_DNA"/>
</dbReference>
<feature type="transmembrane region" description="Helical" evidence="1">
    <location>
        <begin position="30"/>
        <end position="48"/>
    </location>
</feature>
<feature type="non-terminal residue" evidence="2">
    <location>
        <position position="1"/>
    </location>
</feature>
<evidence type="ECO:0000256" key="1">
    <source>
        <dbReference type="SAM" id="Phobius"/>
    </source>
</evidence>
<evidence type="ECO:0008006" key="3">
    <source>
        <dbReference type="Google" id="ProtNLM"/>
    </source>
</evidence>
<keyword evidence="1" id="KW-1133">Transmembrane helix</keyword>
<feature type="transmembrane region" description="Helical" evidence="1">
    <location>
        <begin position="5"/>
        <end position="24"/>
    </location>
</feature>
<feature type="transmembrane region" description="Helical" evidence="1">
    <location>
        <begin position="97"/>
        <end position="117"/>
    </location>
</feature>
<dbReference type="InterPro" id="IPR036259">
    <property type="entry name" value="MFS_trans_sf"/>
</dbReference>
<protein>
    <recommendedName>
        <fullName evidence="3">Major facilitator superfamily (MFS) profile domain-containing protein</fullName>
    </recommendedName>
</protein>
<name>X0XMH8_9ZZZZ</name>
<dbReference type="AlphaFoldDB" id="X0XMH8"/>
<accession>X0XMH8</accession>
<keyword evidence="1" id="KW-0812">Transmembrane</keyword>
<evidence type="ECO:0000313" key="2">
    <source>
        <dbReference type="EMBL" id="GAG44384.1"/>
    </source>
</evidence>
<gene>
    <name evidence="2" type="ORF">S01H1_83340</name>
</gene>
<proteinExistence type="predicted"/>
<comment type="caution">
    <text evidence="2">The sequence shown here is derived from an EMBL/GenBank/DDBJ whole genome shotgun (WGS) entry which is preliminary data.</text>
</comment>
<reference evidence="2" key="1">
    <citation type="journal article" date="2014" name="Front. Microbiol.">
        <title>High frequency of phylogenetically diverse reductive dehalogenase-homologous genes in deep subseafloor sedimentary metagenomes.</title>
        <authorList>
            <person name="Kawai M."/>
            <person name="Futagami T."/>
            <person name="Toyoda A."/>
            <person name="Takaki Y."/>
            <person name="Nishi S."/>
            <person name="Hori S."/>
            <person name="Arai W."/>
            <person name="Tsubouchi T."/>
            <person name="Morono Y."/>
            <person name="Uchiyama I."/>
            <person name="Ito T."/>
            <person name="Fujiyama A."/>
            <person name="Inagaki F."/>
            <person name="Takami H."/>
        </authorList>
    </citation>
    <scope>NUCLEOTIDE SEQUENCE</scope>
    <source>
        <strain evidence="2">Expedition CK06-06</strain>
    </source>
</reference>
<sequence>PGGKLLAMGMGLAVGTPLGILGILASSRSLFLVAAGLALFLYSFNFSCSGPQIYEVTPPAFRATSQALFLFLTHYLGNLPSAPIIGWLSDVGYDLRAGMIVLAAVGIPAAVLMLWGARFAGMDVQIVGDITE</sequence>
<organism evidence="2">
    <name type="scientific">marine sediment metagenome</name>
    <dbReference type="NCBI Taxonomy" id="412755"/>
    <lineage>
        <taxon>unclassified sequences</taxon>
        <taxon>metagenomes</taxon>
        <taxon>ecological metagenomes</taxon>
    </lineage>
</organism>
<keyword evidence="1" id="KW-0472">Membrane</keyword>
<dbReference type="SUPFAM" id="SSF103473">
    <property type="entry name" value="MFS general substrate transporter"/>
    <property type="match status" value="1"/>
</dbReference>